<dbReference type="eggNOG" id="COG3266">
    <property type="taxonomic scope" value="Bacteria"/>
</dbReference>
<dbReference type="SUPFAM" id="SSF50965">
    <property type="entry name" value="Galactose oxidase, central domain"/>
    <property type="match status" value="1"/>
</dbReference>
<dbReference type="InterPro" id="IPR013519">
    <property type="entry name" value="Int_alpha_beta-p"/>
</dbReference>
<keyword evidence="3" id="KW-0325">Glycoprotein</keyword>
<evidence type="ECO:0000256" key="3">
    <source>
        <dbReference type="ARBA" id="ARBA00023180"/>
    </source>
</evidence>
<dbReference type="OrthoDB" id="8481850at2"/>
<protein>
    <submittedName>
        <fullName evidence="5">Uncharacterized protein</fullName>
    </submittedName>
</protein>
<proteinExistence type="predicted"/>
<dbReference type="PROSITE" id="PS51470">
    <property type="entry name" value="FG_GAP"/>
    <property type="match status" value="1"/>
</dbReference>
<keyword evidence="1" id="KW-0732">Signal</keyword>
<dbReference type="PANTHER" id="PTHR36220:SF1">
    <property type="entry name" value="GAMMA TUBULIN COMPLEX COMPONENT C-TERMINAL DOMAIN-CONTAINING PROTEIN"/>
    <property type="match status" value="1"/>
</dbReference>
<dbReference type="InterPro" id="IPR028994">
    <property type="entry name" value="Integrin_alpha_N"/>
</dbReference>
<evidence type="ECO:0000256" key="1">
    <source>
        <dbReference type="ARBA" id="ARBA00022729"/>
    </source>
</evidence>
<keyword evidence="2" id="KW-0677">Repeat</keyword>
<dbReference type="InterPro" id="IPR011043">
    <property type="entry name" value="Gal_Oxase/kelch_b-propeller"/>
</dbReference>
<keyword evidence="6" id="KW-1185">Reference proteome</keyword>
<comment type="caution">
    <text evidence="5">The sequence shown here is derived from an EMBL/GenBank/DDBJ whole genome shotgun (WGS) entry which is preliminary data.</text>
</comment>
<dbReference type="EMBL" id="ASRX01000071">
    <property type="protein sequence ID" value="EYF01797.1"/>
    <property type="molecule type" value="Genomic_DNA"/>
</dbReference>
<evidence type="ECO:0000256" key="4">
    <source>
        <dbReference type="SAM" id="MobiDB-lite"/>
    </source>
</evidence>
<dbReference type="PANTHER" id="PTHR36220">
    <property type="entry name" value="UNNAMED PRODUCT"/>
    <property type="match status" value="1"/>
</dbReference>
<evidence type="ECO:0000313" key="6">
    <source>
        <dbReference type="Proteomes" id="UP000019678"/>
    </source>
</evidence>
<dbReference type="RefSeq" id="WP_052376508.1">
    <property type="nucleotide sequence ID" value="NZ_ASRX01000071.1"/>
</dbReference>
<dbReference type="InterPro" id="IPR013517">
    <property type="entry name" value="FG-GAP"/>
</dbReference>
<organism evidence="5 6">
    <name type="scientific">Chondromyces apiculatus DSM 436</name>
    <dbReference type="NCBI Taxonomy" id="1192034"/>
    <lineage>
        <taxon>Bacteria</taxon>
        <taxon>Pseudomonadati</taxon>
        <taxon>Myxococcota</taxon>
        <taxon>Polyangia</taxon>
        <taxon>Polyangiales</taxon>
        <taxon>Polyangiaceae</taxon>
        <taxon>Chondromyces</taxon>
    </lineage>
</organism>
<dbReference type="Proteomes" id="UP000019678">
    <property type="component" value="Unassembled WGS sequence"/>
</dbReference>
<evidence type="ECO:0000313" key="5">
    <source>
        <dbReference type="EMBL" id="EYF01797.1"/>
    </source>
</evidence>
<sequence length="495" mass="51365">MITGPEELYAQDRRAYSQFGSASAIAGNTLVVGARSALDGTGAAYAFVRGESGWIEEAELLAPDGQVGDDFGFSVAISGDTALVGALFAKEGPRHTGAVYVFSRESGAWVLETRLVGSESAPFGLFGCSVAIDGDTAVVGAFQVHEKTGAAYVFGRVGGTWREQAMLVPEEAKSFDDVGISVAISGDTILVGADTRHEQGEASGAAYVFKREDQVWHQQAKLTASDGKEYRFFGNPVALEGDTAFVGTYLADGAAPGSGAVYVYERTGALWQERTKLSPRDGRSGDAFGISLSTAPGKLVVGSSQVDDQGESSGGGYVFLQTEGEWSEYAKLTAGNGAAGDRVGTSVAIDGNAVVACAPWRDGGFLDTGSAYAFQLDTKLEEGEPCTTAADCRSFECVDGTCGPTGSTPVQGETQDQAHVDEGGDPGSGDAPLSNTSCHQGYGTPSVACTEWFAGGCHAGMVAHTSTESAGLCLLAVIAGCRFFRRRGGRYRLFG</sequence>
<dbReference type="Gene3D" id="2.130.10.130">
    <property type="entry name" value="Integrin alpha, N-terminal"/>
    <property type="match status" value="3"/>
</dbReference>
<name>A0A017SYE4_9BACT</name>
<dbReference type="AlphaFoldDB" id="A0A017SYE4"/>
<accession>A0A017SYE4</accession>
<dbReference type="STRING" id="1192034.CAP_7750"/>
<evidence type="ECO:0000256" key="2">
    <source>
        <dbReference type="ARBA" id="ARBA00022737"/>
    </source>
</evidence>
<feature type="region of interest" description="Disordered" evidence="4">
    <location>
        <begin position="408"/>
        <end position="435"/>
    </location>
</feature>
<reference evidence="5 6" key="1">
    <citation type="submission" date="2013-05" db="EMBL/GenBank/DDBJ databases">
        <title>Genome assembly of Chondromyces apiculatus DSM 436.</title>
        <authorList>
            <person name="Sharma G."/>
            <person name="Khatri I."/>
            <person name="Kaur C."/>
            <person name="Mayilraj S."/>
            <person name="Subramanian S."/>
        </authorList>
    </citation>
    <scope>NUCLEOTIDE SEQUENCE [LARGE SCALE GENOMIC DNA]</scope>
    <source>
        <strain evidence="5 6">DSM 436</strain>
    </source>
</reference>
<dbReference type="Pfam" id="PF14312">
    <property type="entry name" value="FG-GAP_2"/>
    <property type="match status" value="7"/>
</dbReference>
<gene>
    <name evidence="5" type="ORF">CAP_7750</name>
</gene>